<dbReference type="Proteomes" id="UP000012960">
    <property type="component" value="Unplaced"/>
</dbReference>
<evidence type="ECO:0000313" key="3">
    <source>
        <dbReference type="EMBL" id="CAG1838778.1"/>
    </source>
</evidence>
<dbReference type="AlphaFoldDB" id="A0A804J604"/>
<dbReference type="OMA" id="DHCGDYV"/>
<accession>A0A804J604</accession>
<name>A0A804J604_MUSAM</name>
<feature type="repeat" description="PPR" evidence="2">
    <location>
        <begin position="312"/>
        <end position="346"/>
    </location>
</feature>
<keyword evidence="5" id="KW-1185">Reference proteome</keyword>
<keyword evidence="1" id="KW-0677">Repeat</keyword>
<dbReference type="InterPro" id="IPR046848">
    <property type="entry name" value="E_motif"/>
</dbReference>
<dbReference type="GO" id="GO:0003723">
    <property type="term" value="F:RNA binding"/>
    <property type="evidence" value="ECO:0007669"/>
    <property type="project" value="InterPro"/>
</dbReference>
<dbReference type="InParanoid" id="A0A804J604"/>
<proteinExistence type="predicted"/>
<dbReference type="Gramene" id="Ma05_t18740.1">
    <property type="protein sequence ID" value="Ma05_p18740.1"/>
    <property type="gene ID" value="Ma05_g18740"/>
</dbReference>
<dbReference type="PANTHER" id="PTHR47926:SF344">
    <property type="entry name" value="OS07G0636900 PROTEIN"/>
    <property type="match status" value="1"/>
</dbReference>
<dbReference type="InterPro" id="IPR002885">
    <property type="entry name" value="PPR_rpt"/>
</dbReference>
<dbReference type="PANTHER" id="PTHR47926">
    <property type="entry name" value="PENTATRICOPEPTIDE REPEAT-CONTAINING PROTEIN"/>
    <property type="match status" value="1"/>
</dbReference>
<dbReference type="FunFam" id="1.25.40.10:FF:000031">
    <property type="entry name" value="Pentatricopeptide repeat-containing protein mitochondrial"/>
    <property type="match status" value="1"/>
</dbReference>
<dbReference type="Pfam" id="PF01535">
    <property type="entry name" value="PPR"/>
    <property type="match status" value="6"/>
</dbReference>
<dbReference type="InterPro" id="IPR011990">
    <property type="entry name" value="TPR-like_helical_dom_sf"/>
</dbReference>
<gene>
    <name evidence="3" type="ORF">GSMUA_269550.1</name>
</gene>
<dbReference type="Pfam" id="PF20431">
    <property type="entry name" value="E_motif"/>
    <property type="match status" value="1"/>
</dbReference>
<dbReference type="PROSITE" id="PS51375">
    <property type="entry name" value="PPR"/>
    <property type="match status" value="4"/>
</dbReference>
<organism evidence="4 5">
    <name type="scientific">Musa acuminata subsp. malaccensis</name>
    <name type="common">Wild banana</name>
    <name type="synonym">Musa malaccensis</name>
    <dbReference type="NCBI Taxonomy" id="214687"/>
    <lineage>
        <taxon>Eukaryota</taxon>
        <taxon>Viridiplantae</taxon>
        <taxon>Streptophyta</taxon>
        <taxon>Embryophyta</taxon>
        <taxon>Tracheophyta</taxon>
        <taxon>Spermatophyta</taxon>
        <taxon>Magnoliopsida</taxon>
        <taxon>Liliopsida</taxon>
        <taxon>Zingiberales</taxon>
        <taxon>Musaceae</taxon>
        <taxon>Musa</taxon>
    </lineage>
</organism>
<dbReference type="EMBL" id="HG996470">
    <property type="protein sequence ID" value="CAG1838778.1"/>
    <property type="molecule type" value="Genomic_DNA"/>
</dbReference>
<dbReference type="Gene3D" id="1.25.40.10">
    <property type="entry name" value="Tetratricopeptide repeat domain"/>
    <property type="match status" value="5"/>
</dbReference>
<protein>
    <submittedName>
        <fullName evidence="3">(wild Malaysian banana) hypothetical protein</fullName>
    </submittedName>
</protein>
<dbReference type="Pfam" id="PF13041">
    <property type="entry name" value="PPR_2"/>
    <property type="match status" value="1"/>
</dbReference>
<dbReference type="GO" id="GO:0009451">
    <property type="term" value="P:RNA modification"/>
    <property type="evidence" value="ECO:0007669"/>
    <property type="project" value="InterPro"/>
</dbReference>
<feature type="repeat" description="PPR" evidence="2">
    <location>
        <begin position="281"/>
        <end position="311"/>
    </location>
</feature>
<feature type="repeat" description="PPR" evidence="2">
    <location>
        <begin position="413"/>
        <end position="447"/>
    </location>
</feature>
<evidence type="ECO:0000256" key="2">
    <source>
        <dbReference type="PROSITE-ProRule" id="PRU00708"/>
    </source>
</evidence>
<reference evidence="3" key="1">
    <citation type="submission" date="2021-03" db="EMBL/GenBank/DDBJ databases">
        <authorList>
            <consortium name="Genoscope - CEA"/>
            <person name="William W."/>
        </authorList>
    </citation>
    <scope>NUCLEOTIDE SEQUENCE</scope>
    <source>
        <strain evidence="3">Doubled-haploid Pahang</strain>
    </source>
</reference>
<evidence type="ECO:0000313" key="4">
    <source>
        <dbReference type="EnsemblPlants" id="Ma05_p18740.1"/>
    </source>
</evidence>
<dbReference type="OrthoDB" id="185373at2759"/>
<dbReference type="InterPro" id="IPR046960">
    <property type="entry name" value="PPR_At4g14850-like_plant"/>
</dbReference>
<sequence length="595" mass="65858">MFIASTKVVPRLTEPSSLRACLLTIPAFQSTQQPSPHGPSHYILLLDQCTTLPQLKQIQAPLATTGLHSNPFLLGKLIETLTIRLHHHQHTLPYALLLFSHSQQPPNLFAWNTLIRGLSLSPAPHHALLLFATMLQTPFAVPDTYSYAFALRASARLQSHRATKAIHCLVIASGCQSSNHAINSLMHAYASCCDVASMRKLFDTVPSWDVVAWNVMISGYVHNSLPNDALKLLGRMSSASVAPTDVTVITALSACSQMKDLCLGKQMHGCVHKRTMQFEKEIKLCTALVDMYARCGRLEPAKQVFDEMRAKDVGVWNALLGGYVHNGCFIKALQFYVELQESGLTPDEPTLVSALSACGHAGMLDLGKSIHFYIEERFPRFDVVLGTALIEMYSKCGCIEGSQEVFDKMAKKDAVAWSSMIRCLAVHGHTRHALALFVSMQGSDVRPDGVTFVAVLCACSHAGLVEEGLGYFKSMQRDFGIVPRVEHYGCVIDLLSRAGRPREALQLMCSMEGKVNAVVWRSLLSACRVNLDVELAEIVVRNLMELRSDHCGDYVLLSNTYAAKRMWDAARRVRREMKERQIRKNPAFSLIGSSC</sequence>
<evidence type="ECO:0000256" key="1">
    <source>
        <dbReference type="ARBA" id="ARBA00022737"/>
    </source>
</evidence>
<feature type="repeat" description="PPR" evidence="2">
    <location>
        <begin position="209"/>
        <end position="243"/>
    </location>
</feature>
<evidence type="ECO:0000313" key="5">
    <source>
        <dbReference type="Proteomes" id="UP000012960"/>
    </source>
</evidence>
<reference evidence="4" key="2">
    <citation type="submission" date="2021-05" db="UniProtKB">
        <authorList>
            <consortium name="EnsemblPlants"/>
        </authorList>
    </citation>
    <scope>IDENTIFICATION</scope>
    <source>
        <strain evidence="4">subsp. malaccensis</strain>
    </source>
</reference>
<dbReference type="EnsemblPlants" id="Ma05_t18740.1">
    <property type="protein sequence ID" value="Ma05_p18740.1"/>
    <property type="gene ID" value="Ma05_g18740"/>
</dbReference>
<dbReference type="FunFam" id="1.25.40.10:FF:000344">
    <property type="entry name" value="Pentatricopeptide repeat-containing protein"/>
    <property type="match status" value="1"/>
</dbReference>
<dbReference type="KEGG" id="mus:103972948"/>
<dbReference type="FunFam" id="1.25.40.10:FF:000090">
    <property type="entry name" value="Pentatricopeptide repeat-containing protein, chloroplastic"/>
    <property type="match status" value="1"/>
</dbReference>
<dbReference type="NCBIfam" id="TIGR00756">
    <property type="entry name" value="PPR"/>
    <property type="match status" value="6"/>
</dbReference>